<name>A0ABT7HKG7_9FUSO</name>
<gene>
    <name evidence="1" type="ORF">QQA45_03225</name>
</gene>
<proteinExistence type="predicted"/>
<organism evidence="1 2">
    <name type="scientific">Sneathia sanguinegens</name>
    <dbReference type="NCBI Taxonomy" id="40543"/>
    <lineage>
        <taxon>Bacteria</taxon>
        <taxon>Fusobacteriati</taxon>
        <taxon>Fusobacteriota</taxon>
        <taxon>Fusobacteriia</taxon>
        <taxon>Fusobacteriales</taxon>
        <taxon>Leptotrichiaceae</taxon>
        <taxon>Sneathia</taxon>
    </lineage>
</organism>
<dbReference type="Proteomes" id="UP001225134">
    <property type="component" value="Unassembled WGS sequence"/>
</dbReference>
<reference evidence="1 2" key="1">
    <citation type="submission" date="2023-06" db="EMBL/GenBank/DDBJ databases">
        <title>Antibody response to the Sneathia vaginalis cytopathogenic toxin A during pregnancy.</title>
        <authorList>
            <person name="Mccoy Z.T."/>
            <person name="Serrano M.G."/>
            <person name="Spaine K."/>
            <person name="Edwards D.J."/>
            <person name="Buck G.A."/>
            <person name="Jefferson K."/>
        </authorList>
    </citation>
    <scope>NUCLEOTIDE SEQUENCE [LARGE SCALE GENOMIC DNA]</scope>
    <source>
        <strain evidence="1 2">CCUG 42621</strain>
    </source>
</reference>
<keyword evidence="2" id="KW-1185">Reference proteome</keyword>
<comment type="caution">
    <text evidence="1">The sequence shown here is derived from an EMBL/GenBank/DDBJ whole genome shotgun (WGS) entry which is preliminary data.</text>
</comment>
<evidence type="ECO:0000313" key="1">
    <source>
        <dbReference type="EMBL" id="MDK9580527.1"/>
    </source>
</evidence>
<protein>
    <submittedName>
        <fullName evidence="1">Uncharacterized protein</fullName>
    </submittedName>
</protein>
<dbReference type="RefSeq" id="WP_285152842.1">
    <property type="nucleotide sequence ID" value="NZ_JASSPP010000004.1"/>
</dbReference>
<dbReference type="EMBL" id="JASSPP010000004">
    <property type="protein sequence ID" value="MDK9580527.1"/>
    <property type="molecule type" value="Genomic_DNA"/>
</dbReference>
<accession>A0ABT7HKG7</accession>
<sequence>MQSKHIINQKNLLEYLKSLEYKKIEKKVGNKKFKNIKEAFKYFNISTDNYYNLDKEISVSITKTNECFSLFKTEYIYKLKVGKYEDYYIP</sequence>
<evidence type="ECO:0000313" key="2">
    <source>
        <dbReference type="Proteomes" id="UP001225134"/>
    </source>
</evidence>